<dbReference type="Pfam" id="PF02417">
    <property type="entry name" value="Chromate_transp"/>
    <property type="match status" value="1"/>
</dbReference>
<accession>A0A2S6GDK6</accession>
<evidence type="ECO:0000256" key="4">
    <source>
        <dbReference type="ARBA" id="ARBA00022692"/>
    </source>
</evidence>
<dbReference type="GO" id="GO:0005886">
    <property type="term" value="C:plasma membrane"/>
    <property type="evidence" value="ECO:0007669"/>
    <property type="project" value="UniProtKB-SubCell"/>
</dbReference>
<evidence type="ECO:0000313" key="8">
    <source>
        <dbReference type="EMBL" id="PPK63211.1"/>
    </source>
</evidence>
<keyword evidence="6 7" id="KW-0472">Membrane</keyword>
<reference evidence="8 9" key="1">
    <citation type="submission" date="2018-02" db="EMBL/GenBank/DDBJ databases">
        <title>Genomic Encyclopedia of Archaeal and Bacterial Type Strains, Phase II (KMG-II): from individual species to whole genera.</title>
        <authorList>
            <person name="Goeker M."/>
        </authorList>
    </citation>
    <scope>NUCLEOTIDE SEQUENCE [LARGE SCALE GENOMIC DNA]</scope>
    <source>
        <strain evidence="8 9">YU 961-1</strain>
    </source>
</reference>
<comment type="caution">
    <text evidence="8">The sequence shown here is derived from an EMBL/GenBank/DDBJ whole genome shotgun (WGS) entry which is preliminary data.</text>
</comment>
<feature type="transmembrane region" description="Helical" evidence="7">
    <location>
        <begin position="21"/>
        <end position="41"/>
    </location>
</feature>
<organism evidence="8 9">
    <name type="scientific">Actinokineospora auranticolor</name>
    <dbReference type="NCBI Taxonomy" id="155976"/>
    <lineage>
        <taxon>Bacteria</taxon>
        <taxon>Bacillati</taxon>
        <taxon>Actinomycetota</taxon>
        <taxon>Actinomycetes</taxon>
        <taxon>Pseudonocardiales</taxon>
        <taxon>Pseudonocardiaceae</taxon>
        <taxon>Actinokineospora</taxon>
    </lineage>
</organism>
<sequence length="81" mass="8199">MGGPRLDRLRDNERAQAFLTGAGAAAIGAIAGSAVPLGLALAHRWQLGVLVAAVLWLLVFRRGVVAALLGAGVFGALLAIV</sequence>
<dbReference type="AlphaFoldDB" id="A0A2S6GDK6"/>
<feature type="transmembrane region" description="Helical" evidence="7">
    <location>
        <begin position="47"/>
        <end position="80"/>
    </location>
</feature>
<evidence type="ECO:0000256" key="2">
    <source>
        <dbReference type="ARBA" id="ARBA00005262"/>
    </source>
</evidence>
<dbReference type="Proteomes" id="UP000239203">
    <property type="component" value="Unassembled WGS sequence"/>
</dbReference>
<comment type="similarity">
    <text evidence="2">Belongs to the chromate ion transporter (CHR) (TC 2.A.51) family.</text>
</comment>
<evidence type="ECO:0000256" key="3">
    <source>
        <dbReference type="ARBA" id="ARBA00022475"/>
    </source>
</evidence>
<evidence type="ECO:0000256" key="7">
    <source>
        <dbReference type="SAM" id="Phobius"/>
    </source>
</evidence>
<keyword evidence="5 7" id="KW-1133">Transmembrane helix</keyword>
<protein>
    <recommendedName>
        <fullName evidence="10">Chromate transporter</fullName>
    </recommendedName>
</protein>
<dbReference type="GO" id="GO:0015109">
    <property type="term" value="F:chromate transmembrane transporter activity"/>
    <property type="evidence" value="ECO:0007669"/>
    <property type="project" value="InterPro"/>
</dbReference>
<keyword evidence="3" id="KW-1003">Cell membrane</keyword>
<evidence type="ECO:0000256" key="6">
    <source>
        <dbReference type="ARBA" id="ARBA00023136"/>
    </source>
</evidence>
<dbReference type="InterPro" id="IPR003370">
    <property type="entry name" value="Chromate_transpt"/>
</dbReference>
<evidence type="ECO:0008006" key="10">
    <source>
        <dbReference type="Google" id="ProtNLM"/>
    </source>
</evidence>
<comment type="subcellular location">
    <subcellularLocation>
        <location evidence="1">Cell membrane</location>
        <topology evidence="1">Multi-pass membrane protein</topology>
    </subcellularLocation>
</comment>
<keyword evidence="4 7" id="KW-0812">Transmembrane</keyword>
<gene>
    <name evidence="8" type="ORF">CLV40_1303</name>
</gene>
<evidence type="ECO:0000256" key="5">
    <source>
        <dbReference type="ARBA" id="ARBA00022989"/>
    </source>
</evidence>
<keyword evidence="9" id="KW-1185">Reference proteome</keyword>
<name>A0A2S6GDK6_9PSEU</name>
<evidence type="ECO:0000313" key="9">
    <source>
        <dbReference type="Proteomes" id="UP000239203"/>
    </source>
</evidence>
<dbReference type="EMBL" id="PTIX01000030">
    <property type="protein sequence ID" value="PPK63211.1"/>
    <property type="molecule type" value="Genomic_DNA"/>
</dbReference>
<evidence type="ECO:0000256" key="1">
    <source>
        <dbReference type="ARBA" id="ARBA00004651"/>
    </source>
</evidence>
<proteinExistence type="inferred from homology"/>